<feature type="compositionally biased region" description="Gly residues" evidence="1">
    <location>
        <begin position="111"/>
        <end position="123"/>
    </location>
</feature>
<protein>
    <submittedName>
        <fullName evidence="2">Uncharacterized protein</fullName>
    </submittedName>
</protein>
<gene>
    <name evidence="2" type="ORF">BD289DRAFT_75260</name>
</gene>
<evidence type="ECO:0000313" key="2">
    <source>
        <dbReference type="EMBL" id="PSR97823.1"/>
    </source>
</evidence>
<evidence type="ECO:0000256" key="1">
    <source>
        <dbReference type="SAM" id="MobiDB-lite"/>
    </source>
</evidence>
<dbReference type="InParanoid" id="A0A2T3AHQ4"/>
<feature type="region of interest" description="Disordered" evidence="1">
    <location>
        <begin position="1"/>
        <end position="24"/>
    </location>
</feature>
<feature type="region of interest" description="Disordered" evidence="1">
    <location>
        <begin position="80"/>
        <end position="123"/>
    </location>
</feature>
<feature type="compositionally biased region" description="Low complexity" evidence="1">
    <location>
        <begin position="1"/>
        <end position="15"/>
    </location>
</feature>
<feature type="compositionally biased region" description="Basic and acidic residues" evidence="1">
    <location>
        <begin position="95"/>
        <end position="106"/>
    </location>
</feature>
<name>A0A2T3AHQ4_9PEZI</name>
<keyword evidence="3" id="KW-1185">Reference proteome</keyword>
<dbReference type="EMBL" id="KZ678388">
    <property type="protein sequence ID" value="PSR97823.1"/>
    <property type="molecule type" value="Genomic_DNA"/>
</dbReference>
<proteinExistence type="predicted"/>
<evidence type="ECO:0000313" key="3">
    <source>
        <dbReference type="Proteomes" id="UP000241462"/>
    </source>
</evidence>
<dbReference type="AlphaFoldDB" id="A0A2T3AHQ4"/>
<dbReference type="Proteomes" id="UP000241462">
    <property type="component" value="Unassembled WGS sequence"/>
</dbReference>
<reference evidence="2 3" key="1">
    <citation type="journal article" date="2018" name="Mycol. Prog.">
        <title>Coniella lustricola, a new species from submerged detritus.</title>
        <authorList>
            <person name="Raudabaugh D.B."/>
            <person name="Iturriaga T."/>
            <person name="Carver A."/>
            <person name="Mondo S."/>
            <person name="Pangilinan J."/>
            <person name="Lipzen A."/>
            <person name="He G."/>
            <person name="Amirebrahimi M."/>
            <person name="Grigoriev I.V."/>
            <person name="Miller A.N."/>
        </authorList>
    </citation>
    <scope>NUCLEOTIDE SEQUENCE [LARGE SCALE GENOMIC DNA]</scope>
    <source>
        <strain evidence="2 3">B22-T-1</strain>
    </source>
</reference>
<organism evidence="2 3">
    <name type="scientific">Coniella lustricola</name>
    <dbReference type="NCBI Taxonomy" id="2025994"/>
    <lineage>
        <taxon>Eukaryota</taxon>
        <taxon>Fungi</taxon>
        <taxon>Dikarya</taxon>
        <taxon>Ascomycota</taxon>
        <taxon>Pezizomycotina</taxon>
        <taxon>Sordariomycetes</taxon>
        <taxon>Sordariomycetidae</taxon>
        <taxon>Diaporthales</taxon>
        <taxon>Schizoparmaceae</taxon>
        <taxon>Coniella</taxon>
    </lineage>
</organism>
<sequence length="219" mass="23955">MEQQQQQQQQQQQHQPKPSSLIGKHHQQWFPHRLGDKHRPRPCNRARDGAADAFLYRWRRLSMRRRRMCAAQRYISPGLGSVTGNGGRAPQGHWQQERSLRSRGGEQEEGIGQGDQGGGGGGGDACSSNRFRVAFLWGFPCLGFVLGLVEAEEAGGGGCVASLCAWALGYWQCCGSGAEECVAMCRAGIDGVAAAAGGRCWLRTWEPVSTRGYETNPRP</sequence>
<accession>A0A2T3AHQ4</accession>